<dbReference type="EMBL" id="JAGGMV010000001">
    <property type="protein sequence ID" value="MBP2200655.1"/>
    <property type="molecule type" value="Genomic_DNA"/>
</dbReference>
<dbReference type="PANTHER" id="PTHR11352">
    <property type="entry name" value="PROLIFERATING CELL NUCLEAR ANTIGEN"/>
    <property type="match status" value="1"/>
</dbReference>
<comment type="function">
    <text evidence="4">Sliding clamp subunit that acts as a moving platform for DNA processing. Responsible for tethering the catalytic subunit of DNA polymerase and other proteins to DNA during high-speed replication.</text>
</comment>
<dbReference type="AlphaFoldDB" id="A0A8J7S355"/>
<comment type="similarity">
    <text evidence="1 4 5">Belongs to the PCNA family.</text>
</comment>
<keyword evidence="3 4" id="KW-0238">DNA-binding</keyword>
<dbReference type="Gene3D" id="3.70.10.10">
    <property type="match status" value="1"/>
</dbReference>
<dbReference type="CDD" id="cd00577">
    <property type="entry name" value="PCNA"/>
    <property type="match status" value="1"/>
</dbReference>
<proteinExistence type="inferred from homology"/>
<accession>A0A8J7S355</accession>
<evidence type="ECO:0000256" key="3">
    <source>
        <dbReference type="ARBA" id="ARBA00023125"/>
    </source>
</evidence>
<feature type="domain" description="Proliferating cell nuclear antigen PCNA C-terminal" evidence="8">
    <location>
        <begin position="122"/>
        <end position="266"/>
    </location>
</feature>
<dbReference type="PANTHER" id="PTHR11352:SF0">
    <property type="entry name" value="PROLIFERATING CELL NUCLEAR ANTIGEN"/>
    <property type="match status" value="1"/>
</dbReference>
<dbReference type="HAMAP" id="MF_00317">
    <property type="entry name" value="DNApol_clamp_arch"/>
    <property type="match status" value="1"/>
</dbReference>
<evidence type="ECO:0000256" key="4">
    <source>
        <dbReference type="HAMAP-Rule" id="MF_00317"/>
    </source>
</evidence>
<dbReference type="NCBIfam" id="TIGR00590">
    <property type="entry name" value="pcna"/>
    <property type="match status" value="1"/>
</dbReference>
<dbReference type="GO" id="GO:0030337">
    <property type="term" value="F:DNA polymerase processivity factor activity"/>
    <property type="evidence" value="ECO:0007669"/>
    <property type="project" value="UniProtKB-UniRule"/>
</dbReference>
<feature type="domain" description="Proliferating cell nuclear antigen PCNA N-terminal" evidence="7">
    <location>
        <begin position="8"/>
        <end position="116"/>
    </location>
</feature>
<evidence type="ECO:0000256" key="2">
    <source>
        <dbReference type="ARBA" id="ARBA00022705"/>
    </source>
</evidence>
<evidence type="ECO:0000256" key="1">
    <source>
        <dbReference type="ARBA" id="ARBA00010462"/>
    </source>
</evidence>
<dbReference type="InterPro" id="IPR022649">
    <property type="entry name" value="Pr_cel_nuc_antig_C"/>
</dbReference>
<reference evidence="9" key="1">
    <citation type="submission" date="2021-03" db="EMBL/GenBank/DDBJ databases">
        <title>Genomic Encyclopedia of Type Strains, Phase IV (KMG-V): Genome sequencing to study the core and pangenomes of soil and plant-associated prokaryotes.</title>
        <authorList>
            <person name="Whitman W."/>
        </authorList>
    </citation>
    <scope>NUCLEOTIDE SEQUENCE</scope>
    <source>
        <strain evidence="9">C4</strain>
    </source>
</reference>
<name>A0A8J7S355_METVO</name>
<dbReference type="Pfam" id="PF00705">
    <property type="entry name" value="PCNA_N"/>
    <property type="match status" value="1"/>
</dbReference>
<keyword evidence="2 4" id="KW-0235">DNA replication</keyword>
<evidence type="ECO:0000259" key="8">
    <source>
        <dbReference type="Pfam" id="PF02747"/>
    </source>
</evidence>
<protein>
    <recommendedName>
        <fullName evidence="4">DNA polymerase sliding clamp</fullName>
    </recommendedName>
    <alternativeName>
        <fullName evidence="4">Proliferating cell nuclear antigen homolog</fullName>
        <shortName evidence="4">PCNA</shortName>
    </alternativeName>
</protein>
<comment type="function">
    <text evidence="6">Sliding clamp subunit. Responsible for tethering the catalytic subunit of DNA polymerase to DNA during high-speed replication.</text>
</comment>
<dbReference type="InterPro" id="IPR000730">
    <property type="entry name" value="Pr_cel_nuc_antig"/>
</dbReference>
<dbReference type="GO" id="GO:0006272">
    <property type="term" value="P:leading strand elongation"/>
    <property type="evidence" value="ECO:0007669"/>
    <property type="project" value="TreeGrafter"/>
</dbReference>
<dbReference type="PROSITE" id="PS01251">
    <property type="entry name" value="PCNA_1"/>
    <property type="match status" value="1"/>
</dbReference>
<dbReference type="InterPro" id="IPR022648">
    <property type="entry name" value="Pr_cel_nuc_antig_N"/>
</dbReference>
<comment type="subunit">
    <text evidence="4">Homotrimer. The subunits circularize to form a toroid; DNA passes through its center. Replication factor C (RFC) is required to load the toroid on the DNA.</text>
</comment>
<dbReference type="SUPFAM" id="SSF55979">
    <property type="entry name" value="DNA clamp"/>
    <property type="match status" value="2"/>
</dbReference>
<dbReference type="PRINTS" id="PR00339">
    <property type="entry name" value="PCNACYCLIN"/>
</dbReference>
<dbReference type="NCBIfam" id="NF002219">
    <property type="entry name" value="PRK01115.1-2"/>
    <property type="match status" value="1"/>
</dbReference>
<evidence type="ECO:0000313" key="9">
    <source>
        <dbReference type="EMBL" id="MBP2200655.1"/>
    </source>
</evidence>
<evidence type="ECO:0000256" key="5">
    <source>
        <dbReference type="RuleBase" id="RU003671"/>
    </source>
</evidence>
<dbReference type="Proteomes" id="UP000740329">
    <property type="component" value="Unassembled WGS sequence"/>
</dbReference>
<dbReference type="InterPro" id="IPR046938">
    <property type="entry name" value="DNA_clamp_sf"/>
</dbReference>
<comment type="caution">
    <text evidence="9">The sequence shown here is derived from an EMBL/GenBank/DDBJ whole genome shotgun (WGS) entry which is preliminary data.</text>
</comment>
<dbReference type="InterPro" id="IPR022659">
    <property type="entry name" value="Pr_cel_nuc_antig_CS"/>
</dbReference>
<gene>
    <name evidence="4" type="primary">pcn</name>
    <name evidence="9" type="ORF">J3E07_000053</name>
</gene>
<evidence type="ECO:0000313" key="10">
    <source>
        <dbReference type="Proteomes" id="UP000740329"/>
    </source>
</evidence>
<dbReference type="GO" id="GO:0006275">
    <property type="term" value="P:regulation of DNA replication"/>
    <property type="evidence" value="ECO:0007669"/>
    <property type="project" value="UniProtKB-UniRule"/>
</dbReference>
<dbReference type="GO" id="GO:0003677">
    <property type="term" value="F:DNA binding"/>
    <property type="evidence" value="ECO:0007669"/>
    <property type="project" value="UniProtKB-UniRule"/>
</dbReference>
<organism evidence="9 10">
    <name type="scientific">Methanococcus voltae</name>
    <dbReference type="NCBI Taxonomy" id="2188"/>
    <lineage>
        <taxon>Archaea</taxon>
        <taxon>Methanobacteriati</taxon>
        <taxon>Methanobacteriota</taxon>
        <taxon>Methanomada group</taxon>
        <taxon>Methanococci</taxon>
        <taxon>Methanococcales</taxon>
        <taxon>Methanococcaceae</taxon>
        <taxon>Methanococcus</taxon>
    </lineage>
</organism>
<evidence type="ECO:0000256" key="6">
    <source>
        <dbReference type="RuleBase" id="RU003673"/>
    </source>
</evidence>
<sequence length="270" mass="30011">MFKAVCDAKDFKKIINATSNLVDEICFEVDEEGIKASAMDPSHVALVSLNIPKTVFSEYISGIHDLGIDLEALKKIMARSKSNDTIIMEYDEEKNKLLTTFKNNVTRNFSMALYDISSNNLKVPDIEYPNKVSIKAGAFVEALKDSELVNDHIILSVNSSDNQFVISSKGDLNYSETIFSLSKSETEVVSSEENEGAVESEEVINNVMVEYKVLENSKSTFNLAYLKDITKSTASEDILDIYLGEDMPVKVEYNIGGAKLVFLLAPRIES</sequence>
<dbReference type="Pfam" id="PF02747">
    <property type="entry name" value="PCNA_C"/>
    <property type="match status" value="1"/>
</dbReference>
<dbReference type="RefSeq" id="WP_209590044.1">
    <property type="nucleotide sequence ID" value="NZ_JAGGMV010000001.1"/>
</dbReference>
<evidence type="ECO:0000259" key="7">
    <source>
        <dbReference type="Pfam" id="PF00705"/>
    </source>
</evidence>